<proteinExistence type="predicted"/>
<evidence type="ECO:0000313" key="3">
    <source>
        <dbReference type="Proteomes" id="UP001457282"/>
    </source>
</evidence>
<gene>
    <name evidence="2" type="ORF">M0R45_020498</name>
</gene>
<comment type="caution">
    <text evidence="2">The sequence shown here is derived from an EMBL/GenBank/DDBJ whole genome shotgun (WGS) entry which is preliminary data.</text>
</comment>
<dbReference type="Pfam" id="PF23299">
    <property type="entry name" value="DUF7081"/>
    <property type="match status" value="1"/>
</dbReference>
<sequence>MEVDIHDESDGSTPRTNEMACLSGELGRMSPVKSLCHGGNSSRKKYGFASKLAVERYIQSTFPGTNLDAFFASFSWKIPAEMSLLENGVVKLKYVRLFLPIPPSVEIEESDSQSDTLCCKARNKLCISLLEEAETHL</sequence>
<evidence type="ECO:0000259" key="1">
    <source>
        <dbReference type="Pfam" id="PF23299"/>
    </source>
</evidence>
<protein>
    <recommendedName>
        <fullName evidence="1">DUF7081 domain-containing protein</fullName>
    </recommendedName>
</protein>
<organism evidence="2 3">
    <name type="scientific">Rubus argutus</name>
    <name type="common">Southern blackberry</name>
    <dbReference type="NCBI Taxonomy" id="59490"/>
    <lineage>
        <taxon>Eukaryota</taxon>
        <taxon>Viridiplantae</taxon>
        <taxon>Streptophyta</taxon>
        <taxon>Embryophyta</taxon>
        <taxon>Tracheophyta</taxon>
        <taxon>Spermatophyta</taxon>
        <taxon>Magnoliopsida</taxon>
        <taxon>eudicotyledons</taxon>
        <taxon>Gunneridae</taxon>
        <taxon>Pentapetalae</taxon>
        <taxon>rosids</taxon>
        <taxon>fabids</taxon>
        <taxon>Rosales</taxon>
        <taxon>Rosaceae</taxon>
        <taxon>Rosoideae</taxon>
        <taxon>Rosoideae incertae sedis</taxon>
        <taxon>Rubus</taxon>
    </lineage>
</organism>
<dbReference type="InterPro" id="IPR055508">
    <property type="entry name" value="DUF7081"/>
</dbReference>
<dbReference type="PANTHER" id="PTHR33345:SF6">
    <property type="entry name" value="OS03G0747200 PROTEIN"/>
    <property type="match status" value="1"/>
</dbReference>
<dbReference type="Proteomes" id="UP001457282">
    <property type="component" value="Unassembled WGS sequence"/>
</dbReference>
<dbReference type="EMBL" id="JBEDUW010000004">
    <property type="protein sequence ID" value="KAK9933297.1"/>
    <property type="molecule type" value="Genomic_DNA"/>
</dbReference>
<reference evidence="2 3" key="1">
    <citation type="journal article" date="2023" name="G3 (Bethesda)">
        <title>A chromosome-length genome assembly and annotation of blackberry (Rubus argutus, cv. 'Hillquist').</title>
        <authorList>
            <person name="Bruna T."/>
            <person name="Aryal R."/>
            <person name="Dudchenko O."/>
            <person name="Sargent D.J."/>
            <person name="Mead D."/>
            <person name="Buti M."/>
            <person name="Cavallini A."/>
            <person name="Hytonen T."/>
            <person name="Andres J."/>
            <person name="Pham M."/>
            <person name="Weisz D."/>
            <person name="Mascagni F."/>
            <person name="Usai G."/>
            <person name="Natali L."/>
            <person name="Bassil N."/>
            <person name="Fernandez G.E."/>
            <person name="Lomsadze A."/>
            <person name="Armour M."/>
            <person name="Olukolu B."/>
            <person name="Poorten T."/>
            <person name="Britton C."/>
            <person name="Davik J."/>
            <person name="Ashrafi H."/>
            <person name="Aiden E.L."/>
            <person name="Borodovsky M."/>
            <person name="Worthington M."/>
        </authorList>
    </citation>
    <scope>NUCLEOTIDE SEQUENCE [LARGE SCALE GENOMIC DNA]</scope>
    <source>
        <strain evidence="2">PI 553951</strain>
    </source>
</reference>
<accession>A0AAW1X9G8</accession>
<dbReference type="PANTHER" id="PTHR33345">
    <property type="entry name" value="ADAPTER PROTEIN, PUTATIVE-RELATED"/>
    <property type="match status" value="1"/>
</dbReference>
<dbReference type="AlphaFoldDB" id="A0AAW1X9G8"/>
<name>A0AAW1X9G8_RUBAR</name>
<keyword evidence="3" id="KW-1185">Reference proteome</keyword>
<feature type="domain" description="DUF7081" evidence="1">
    <location>
        <begin position="34"/>
        <end position="80"/>
    </location>
</feature>
<evidence type="ECO:0000313" key="2">
    <source>
        <dbReference type="EMBL" id="KAK9933297.1"/>
    </source>
</evidence>